<dbReference type="Gene3D" id="3.20.20.60">
    <property type="entry name" value="Phosphoenolpyruvate-binding domains"/>
    <property type="match status" value="1"/>
</dbReference>
<dbReference type="InterPro" id="IPR011206">
    <property type="entry name" value="Citrate_lyase_beta/mcl1/mcl2"/>
</dbReference>
<gene>
    <name evidence="6" type="ORF">ILT43_13210</name>
</gene>
<feature type="domain" description="HpcH/HpaI aldolase/citrate lyase" evidence="5">
    <location>
        <begin position="10"/>
        <end position="222"/>
    </location>
</feature>
<evidence type="ECO:0000259" key="5">
    <source>
        <dbReference type="Pfam" id="PF03328"/>
    </source>
</evidence>
<dbReference type="InterPro" id="IPR040442">
    <property type="entry name" value="Pyrv_kinase-like_dom_sf"/>
</dbReference>
<keyword evidence="3" id="KW-0479">Metal-binding</keyword>
<dbReference type="RefSeq" id="WP_204199425.1">
    <property type="nucleotide sequence ID" value="NZ_JAFEMC010000003.1"/>
</dbReference>
<dbReference type="InterPro" id="IPR005000">
    <property type="entry name" value="Aldolase/citrate-lyase_domain"/>
</dbReference>
<dbReference type="GO" id="GO:0016829">
    <property type="term" value="F:lyase activity"/>
    <property type="evidence" value="ECO:0007669"/>
    <property type="project" value="UniProtKB-KW"/>
</dbReference>
<evidence type="ECO:0000313" key="7">
    <source>
        <dbReference type="Proteomes" id="UP000763641"/>
    </source>
</evidence>
<dbReference type="Pfam" id="PF03328">
    <property type="entry name" value="HpcH_HpaI"/>
    <property type="match status" value="1"/>
</dbReference>
<proteinExistence type="inferred from homology"/>
<dbReference type="Proteomes" id="UP000763641">
    <property type="component" value="Unassembled WGS sequence"/>
</dbReference>
<evidence type="ECO:0000256" key="3">
    <source>
        <dbReference type="ARBA" id="ARBA00022723"/>
    </source>
</evidence>
<reference evidence="6 7" key="1">
    <citation type="submission" date="2020-12" db="EMBL/GenBank/DDBJ databases">
        <title>Sphingomonas sp.</title>
        <authorList>
            <person name="Kim M.K."/>
        </authorList>
    </citation>
    <scope>NUCLEOTIDE SEQUENCE [LARGE SCALE GENOMIC DNA]</scope>
    <source>
        <strain evidence="6 7">BT552</strain>
    </source>
</reference>
<comment type="caution">
    <text evidence="6">The sequence shown here is derived from an EMBL/GenBank/DDBJ whole genome shotgun (WGS) entry which is preliminary data.</text>
</comment>
<keyword evidence="6" id="KW-0456">Lyase</keyword>
<accession>A0ABS2DBB5</accession>
<comment type="similarity">
    <text evidence="2">Belongs to the HpcH/HpaI aldolase family.</text>
</comment>
<sequence>MMASPMSRCRSALFLPASNARAIVKARGLPCDAVVLDLEDSVAPEAKAAARDAARAALHDGGFGPRLLVVRINAVDGEWAEDDLAALATAPPDAVLLPKVDGVATLRMARERLGPNGPAVWAMIETARGIMALPEIASAAAELRLGALVAGTNDLALDLRCRPGPDRAPLLPALAQIVAAARAGRMLALDGVLNVFDDPDRLAAECRQGADWGFDGKSLIHPAQIDAANAAFGPTEAEVGRARAIVAAFASPGTEGRGAIRLNGEMVERLHLMEAERVLALVE</sequence>
<evidence type="ECO:0000313" key="6">
    <source>
        <dbReference type="EMBL" id="MBM6577336.1"/>
    </source>
</evidence>
<dbReference type="PANTHER" id="PTHR32308:SF10">
    <property type="entry name" value="CITRATE LYASE SUBUNIT BETA"/>
    <property type="match status" value="1"/>
</dbReference>
<evidence type="ECO:0000256" key="4">
    <source>
        <dbReference type="ARBA" id="ARBA00022842"/>
    </source>
</evidence>
<evidence type="ECO:0000256" key="1">
    <source>
        <dbReference type="ARBA" id="ARBA00001946"/>
    </source>
</evidence>
<organism evidence="6 7">
    <name type="scientific">Sphingomonas longa</name>
    <dbReference type="NCBI Taxonomy" id="2778730"/>
    <lineage>
        <taxon>Bacteria</taxon>
        <taxon>Pseudomonadati</taxon>
        <taxon>Pseudomonadota</taxon>
        <taxon>Alphaproteobacteria</taxon>
        <taxon>Sphingomonadales</taxon>
        <taxon>Sphingomonadaceae</taxon>
        <taxon>Sphingomonas</taxon>
    </lineage>
</organism>
<dbReference type="PANTHER" id="PTHR32308">
    <property type="entry name" value="LYASE BETA SUBUNIT, PUTATIVE (AFU_ORTHOLOGUE AFUA_4G13030)-RELATED"/>
    <property type="match status" value="1"/>
</dbReference>
<dbReference type="PIRSF" id="PIRSF015582">
    <property type="entry name" value="Cit_lyase_B"/>
    <property type="match status" value="1"/>
</dbReference>
<dbReference type="EMBL" id="JAFEMC010000003">
    <property type="protein sequence ID" value="MBM6577336.1"/>
    <property type="molecule type" value="Genomic_DNA"/>
</dbReference>
<dbReference type="InterPro" id="IPR015813">
    <property type="entry name" value="Pyrv/PenolPyrv_kinase-like_dom"/>
</dbReference>
<dbReference type="SUPFAM" id="SSF51621">
    <property type="entry name" value="Phosphoenolpyruvate/pyruvate domain"/>
    <property type="match status" value="1"/>
</dbReference>
<keyword evidence="7" id="KW-1185">Reference proteome</keyword>
<name>A0ABS2DBB5_9SPHN</name>
<evidence type="ECO:0000256" key="2">
    <source>
        <dbReference type="ARBA" id="ARBA00005568"/>
    </source>
</evidence>
<comment type="cofactor">
    <cofactor evidence="1">
        <name>Mg(2+)</name>
        <dbReference type="ChEBI" id="CHEBI:18420"/>
    </cofactor>
</comment>
<protein>
    <submittedName>
        <fullName evidence="6">CoA ester lyase</fullName>
    </submittedName>
</protein>
<keyword evidence="4" id="KW-0460">Magnesium</keyword>